<gene>
    <name evidence="1" type="ORF">C1SCF055_LOCUS24717</name>
</gene>
<accession>A0A9P1CVP7</accession>
<keyword evidence="3" id="KW-1185">Reference proteome</keyword>
<reference evidence="2" key="2">
    <citation type="submission" date="2024-04" db="EMBL/GenBank/DDBJ databases">
        <authorList>
            <person name="Chen Y."/>
            <person name="Shah S."/>
            <person name="Dougan E. K."/>
            <person name="Thang M."/>
            <person name="Chan C."/>
        </authorList>
    </citation>
    <scope>NUCLEOTIDE SEQUENCE [LARGE SCALE GENOMIC DNA]</scope>
</reference>
<evidence type="ECO:0000313" key="1">
    <source>
        <dbReference type="EMBL" id="CAI3998413.1"/>
    </source>
</evidence>
<dbReference type="Proteomes" id="UP001152797">
    <property type="component" value="Unassembled WGS sequence"/>
</dbReference>
<name>A0A9P1CVP7_9DINO</name>
<evidence type="ECO:0000313" key="3">
    <source>
        <dbReference type="Proteomes" id="UP001152797"/>
    </source>
</evidence>
<evidence type="ECO:0000313" key="2">
    <source>
        <dbReference type="EMBL" id="CAL1151788.1"/>
    </source>
</evidence>
<dbReference type="EMBL" id="CAMXCT030002476">
    <property type="protein sequence ID" value="CAL4785725.1"/>
    <property type="molecule type" value="Genomic_DNA"/>
</dbReference>
<dbReference type="AlphaFoldDB" id="A0A9P1CVP7"/>
<proteinExistence type="predicted"/>
<organism evidence="1">
    <name type="scientific">Cladocopium goreaui</name>
    <dbReference type="NCBI Taxonomy" id="2562237"/>
    <lineage>
        <taxon>Eukaryota</taxon>
        <taxon>Sar</taxon>
        <taxon>Alveolata</taxon>
        <taxon>Dinophyceae</taxon>
        <taxon>Suessiales</taxon>
        <taxon>Symbiodiniaceae</taxon>
        <taxon>Cladocopium</taxon>
    </lineage>
</organism>
<dbReference type="EMBL" id="CAMXCT010002476">
    <property type="protein sequence ID" value="CAI3998413.1"/>
    <property type="molecule type" value="Genomic_DNA"/>
</dbReference>
<sequence length="208" mass="23159">MPGRTLVAHVVLEILEIGGLNGSEIVVLVSALGEVQSAKSAAHSLPVSFVSFSFRSSFDAHWPFETSLRPFLMAEPLQIRLLKSNRQVAEFQLRPFSWLRQSRSCGAHHGTICLQKGNDNNENGNDIWIRLQVDAGLAEDPNWFGSVQTEGPVKVPEKGEIIRIPDGPDNEDQTDQTVRFDSECDSLRSLLRQAFFDGKQPADMAREE</sequence>
<protein>
    <submittedName>
        <fullName evidence="1">Uncharacterized protein</fullName>
    </submittedName>
</protein>
<comment type="caution">
    <text evidence="1">The sequence shown here is derived from an EMBL/GenBank/DDBJ whole genome shotgun (WGS) entry which is preliminary data.</text>
</comment>
<dbReference type="EMBL" id="CAMXCT020002476">
    <property type="protein sequence ID" value="CAL1151788.1"/>
    <property type="molecule type" value="Genomic_DNA"/>
</dbReference>
<reference evidence="1" key="1">
    <citation type="submission" date="2022-10" db="EMBL/GenBank/DDBJ databases">
        <authorList>
            <person name="Chen Y."/>
            <person name="Dougan E. K."/>
            <person name="Chan C."/>
            <person name="Rhodes N."/>
            <person name="Thang M."/>
        </authorList>
    </citation>
    <scope>NUCLEOTIDE SEQUENCE</scope>
</reference>